<dbReference type="STRING" id="1714016.BA724_16620"/>
<protein>
    <recommendedName>
        <fullName evidence="1">PhnB-like domain-containing protein</fullName>
    </recommendedName>
</protein>
<name>A0A1E7DSI8_9BACI</name>
<proteinExistence type="predicted"/>
<dbReference type="SUPFAM" id="SSF54593">
    <property type="entry name" value="Glyoxalase/Bleomycin resistance protein/Dihydroxybiphenyl dioxygenase"/>
    <property type="match status" value="1"/>
</dbReference>
<dbReference type="Gene3D" id="3.30.720.110">
    <property type="match status" value="1"/>
</dbReference>
<dbReference type="OrthoDB" id="9806473at2"/>
<dbReference type="Pfam" id="PF06983">
    <property type="entry name" value="3-dmu-9_3-mt"/>
    <property type="match status" value="1"/>
</dbReference>
<evidence type="ECO:0000313" key="2">
    <source>
        <dbReference type="EMBL" id="OES45989.1"/>
    </source>
</evidence>
<dbReference type="InterPro" id="IPR029068">
    <property type="entry name" value="Glyas_Bleomycin-R_OHBP_Dase"/>
</dbReference>
<organism evidence="2 3">
    <name type="scientific">Domibacillus iocasae</name>
    <dbReference type="NCBI Taxonomy" id="1714016"/>
    <lineage>
        <taxon>Bacteria</taxon>
        <taxon>Bacillati</taxon>
        <taxon>Bacillota</taxon>
        <taxon>Bacilli</taxon>
        <taxon>Bacillales</taxon>
        <taxon>Bacillaceae</taxon>
        <taxon>Domibacillus</taxon>
    </lineage>
</organism>
<keyword evidence="3" id="KW-1185">Reference proteome</keyword>
<comment type="caution">
    <text evidence="2">The sequence shown here is derived from an EMBL/GenBank/DDBJ whole genome shotgun (WGS) entry which is preliminary data.</text>
</comment>
<dbReference type="EMBL" id="MAMP01000007">
    <property type="protein sequence ID" value="OES45989.1"/>
    <property type="molecule type" value="Genomic_DNA"/>
</dbReference>
<dbReference type="InterPro" id="IPR028973">
    <property type="entry name" value="PhnB-like"/>
</dbReference>
<sequence length="72" mass="8318">MQKVTAFLMFKGNAEQAMDLYTSSFDNSEKINVLHNQDGTVLPTTDTHVCVKYYWVDDKFGVSWQLNLLKNK</sequence>
<evidence type="ECO:0000313" key="3">
    <source>
        <dbReference type="Proteomes" id="UP000095658"/>
    </source>
</evidence>
<dbReference type="RefSeq" id="WP_069937366.1">
    <property type="nucleotide sequence ID" value="NZ_MAMP01000007.1"/>
</dbReference>
<dbReference type="AlphaFoldDB" id="A0A1E7DSI8"/>
<feature type="domain" description="PhnB-like" evidence="1">
    <location>
        <begin position="2"/>
        <end position="46"/>
    </location>
</feature>
<evidence type="ECO:0000259" key="1">
    <source>
        <dbReference type="Pfam" id="PF06983"/>
    </source>
</evidence>
<accession>A0A1E7DSI8</accession>
<gene>
    <name evidence="2" type="ORF">BA724_16620</name>
</gene>
<reference evidence="2 3" key="1">
    <citation type="submission" date="2016-06" db="EMBL/GenBank/DDBJ databases">
        <title>Domibacillus iocasae genome sequencing.</title>
        <authorList>
            <person name="Verma A."/>
            <person name="Pal Y."/>
            <person name="Ojha A.K."/>
            <person name="Krishnamurthi S."/>
        </authorList>
    </citation>
    <scope>NUCLEOTIDE SEQUENCE [LARGE SCALE GENOMIC DNA]</scope>
    <source>
        <strain evidence="2 3">DSM 29979</strain>
    </source>
</reference>
<dbReference type="Proteomes" id="UP000095658">
    <property type="component" value="Unassembled WGS sequence"/>
</dbReference>